<dbReference type="Pfam" id="PF01753">
    <property type="entry name" value="zf-MYND"/>
    <property type="match status" value="1"/>
</dbReference>
<dbReference type="OrthoDB" id="2778465at2759"/>
<proteinExistence type="predicted"/>
<evidence type="ECO:0000313" key="7">
    <source>
        <dbReference type="Proteomes" id="UP000250043"/>
    </source>
</evidence>
<dbReference type="Proteomes" id="UP000250043">
    <property type="component" value="Unassembled WGS sequence"/>
</dbReference>
<dbReference type="GO" id="GO:0008270">
    <property type="term" value="F:zinc ion binding"/>
    <property type="evidence" value="ECO:0007669"/>
    <property type="project" value="UniProtKB-KW"/>
</dbReference>
<gene>
    <name evidence="6" type="ORF">OBBRIDRAFT_793085</name>
</gene>
<reference evidence="6 7" key="1">
    <citation type="submission" date="2016-07" db="EMBL/GenBank/DDBJ databases">
        <title>Draft genome of the white-rot fungus Obba rivulosa 3A-2.</title>
        <authorList>
            <consortium name="DOE Joint Genome Institute"/>
            <person name="Miettinen O."/>
            <person name="Riley R."/>
            <person name="Acob R."/>
            <person name="Barry K."/>
            <person name="Cullen D."/>
            <person name="De Vries R."/>
            <person name="Hainaut M."/>
            <person name="Hatakka A."/>
            <person name="Henrissat B."/>
            <person name="Hilden K."/>
            <person name="Kuo R."/>
            <person name="Labutti K."/>
            <person name="Lipzen A."/>
            <person name="Makela M.R."/>
            <person name="Sandor L."/>
            <person name="Spatafora J.W."/>
            <person name="Grigoriev I.V."/>
            <person name="Hibbett D.S."/>
        </authorList>
    </citation>
    <scope>NUCLEOTIDE SEQUENCE [LARGE SCALE GENOMIC DNA]</scope>
    <source>
        <strain evidence="6 7">3A-2</strain>
    </source>
</reference>
<dbReference type="AlphaFoldDB" id="A0A8E2B3H1"/>
<protein>
    <recommendedName>
        <fullName evidence="5">MYND-type domain-containing protein</fullName>
    </recommendedName>
</protein>
<dbReference type="PROSITE" id="PS50865">
    <property type="entry name" value="ZF_MYND_2"/>
    <property type="match status" value="1"/>
</dbReference>
<keyword evidence="1" id="KW-0479">Metal-binding</keyword>
<evidence type="ECO:0000313" key="6">
    <source>
        <dbReference type="EMBL" id="OCH90645.1"/>
    </source>
</evidence>
<sequence>MPAEGEHYAWCSACKDAIYCSKECQKRAWKAHKPHCLASQASTEMRKMNKQRGAAPISSDLPKASKRKSILGDFIEAHAWSFGRQAVYSAMHVRGGLAEERRFDFLKEFMVYNVTYRADHGGNTALAFRVLDGGFEPTVELLRDPFLQSTWEYSRETRERAEVLHRLVDPTFLGMMIILFRADDFQYWYPQPWFSIPDDAVETAKKIDHRGWLGSLQKTVEAGYVLREVGWSRGWRLGRLKRSGQHWKWEQIPPEELVQMGYPADYATIL</sequence>
<dbReference type="EMBL" id="KV722400">
    <property type="protein sequence ID" value="OCH90645.1"/>
    <property type="molecule type" value="Genomic_DNA"/>
</dbReference>
<evidence type="ECO:0000256" key="2">
    <source>
        <dbReference type="ARBA" id="ARBA00022771"/>
    </source>
</evidence>
<dbReference type="Gene3D" id="6.10.140.2220">
    <property type="match status" value="1"/>
</dbReference>
<feature type="domain" description="MYND-type" evidence="5">
    <location>
        <begin position="1"/>
        <end position="36"/>
    </location>
</feature>
<dbReference type="SUPFAM" id="SSF144232">
    <property type="entry name" value="HIT/MYND zinc finger-like"/>
    <property type="match status" value="1"/>
</dbReference>
<evidence type="ECO:0000256" key="1">
    <source>
        <dbReference type="ARBA" id="ARBA00022723"/>
    </source>
</evidence>
<dbReference type="InterPro" id="IPR002893">
    <property type="entry name" value="Znf_MYND"/>
</dbReference>
<accession>A0A8E2B3H1</accession>
<keyword evidence="3" id="KW-0862">Zinc</keyword>
<organism evidence="6 7">
    <name type="scientific">Obba rivulosa</name>
    <dbReference type="NCBI Taxonomy" id="1052685"/>
    <lineage>
        <taxon>Eukaryota</taxon>
        <taxon>Fungi</taxon>
        <taxon>Dikarya</taxon>
        <taxon>Basidiomycota</taxon>
        <taxon>Agaricomycotina</taxon>
        <taxon>Agaricomycetes</taxon>
        <taxon>Polyporales</taxon>
        <taxon>Gelatoporiaceae</taxon>
        <taxon>Obba</taxon>
    </lineage>
</organism>
<name>A0A8E2B3H1_9APHY</name>
<keyword evidence="7" id="KW-1185">Reference proteome</keyword>
<keyword evidence="2 4" id="KW-0863">Zinc-finger</keyword>
<evidence type="ECO:0000256" key="4">
    <source>
        <dbReference type="PROSITE-ProRule" id="PRU00134"/>
    </source>
</evidence>
<evidence type="ECO:0000259" key="5">
    <source>
        <dbReference type="PROSITE" id="PS50865"/>
    </source>
</evidence>
<evidence type="ECO:0000256" key="3">
    <source>
        <dbReference type="ARBA" id="ARBA00022833"/>
    </source>
</evidence>